<dbReference type="GO" id="GO:0015344">
    <property type="term" value="F:siderophore uptake transmembrane transporter activity"/>
    <property type="evidence" value="ECO:0007669"/>
    <property type="project" value="TreeGrafter"/>
</dbReference>
<evidence type="ECO:0000256" key="9">
    <source>
        <dbReference type="ARBA" id="ARBA00023237"/>
    </source>
</evidence>
<dbReference type="Pfam" id="PF13715">
    <property type="entry name" value="CarbopepD_reg_2"/>
    <property type="match status" value="1"/>
</dbReference>
<keyword evidence="5 13" id="KW-0732">Signal</keyword>
<protein>
    <recommendedName>
        <fullName evidence="18">TonB-dependent receptor</fullName>
    </recommendedName>
</protein>
<sequence length="806" mass="91354">MTLMKKILFILFFSIVYLQLSAQSTCAISGKVTNRNTGNPIEGAAVSIINTPVGELTDSLGIFNFCHLRGDEYTLLVNYIGYKTDTVYVALHNDTLLNIRLRPLVVELSEIEVFAGVRSRVIARRTDYDKPSTSFNKMLSILPGVTTMNIGGGLSKPVIRGLSGNRVTVINRGIGLQNQQWGADHGIDVSQLDMYNATIYKGPSSLLLGSGTTTAIEIQPYGFENTDFFKGEAQLYGASNNDLYGAGLTVRWQKGNWFLQGAYNYKDYADYRLPAEKADYESQEIAFPDKRLPNSAGKEYSLSGTVGFRKKNVTTYMNVSNNYQKTGLFELEEDHSDHDHEDGDHDDHDHDHDHDIDNSHRNIALPYATANHFAVTNNTEWKTSAFRLSVNTGYQYNHRREYEHFHEHYEGQAEPEADDDIAVDFKLRTCSSNARLFLDEKENWTKTVGASVEYQQNRVGGFEYFLPRYNQISGGLSFINTFRFTNEWLLSAGARYDYGNMDVTGFYDNTLATYLEEQGYGEDIVKQYAQRAYDVDRNFGSWSASAGLVYTPRSSEGFTYKANISKTFRFPAANELAANGVHHAAFRYEIGNPDLKAENGYTLDLGLSYDNKADFSVEFSPFVNYYSNFIFLQPVEETPVSLYDDKPFQYSQAKAIFTGAEYKVTWLLLRQLELSSAGSFVLNKNLDDHNPLPFTPPLSMTNEIKYLKDTGKRKGLTYYQLSASHQWYAKQSRVGFDEAKTEGASLFNAGAGFDYRFTPKFAVNFNLQVQNIFNTRYLNHMSLYRRLNIPEPGRNIQVFLRIPFNG</sequence>
<dbReference type="Gene3D" id="2.40.170.20">
    <property type="entry name" value="TonB-dependent receptor, beta-barrel domain"/>
    <property type="match status" value="1"/>
</dbReference>
<keyword evidence="8" id="KW-0675">Receptor</keyword>
<evidence type="ECO:0000256" key="5">
    <source>
        <dbReference type="ARBA" id="ARBA00022729"/>
    </source>
</evidence>
<keyword evidence="6 11" id="KW-0798">TonB box</keyword>
<dbReference type="InterPro" id="IPR008969">
    <property type="entry name" value="CarboxyPept-like_regulatory"/>
</dbReference>
<dbReference type="SUPFAM" id="SSF49464">
    <property type="entry name" value="Carboxypeptidase regulatory domain-like"/>
    <property type="match status" value="1"/>
</dbReference>
<keyword evidence="2 10" id="KW-0813">Transport</keyword>
<keyword evidence="17" id="KW-1185">Reference proteome</keyword>
<evidence type="ECO:0000256" key="13">
    <source>
        <dbReference type="SAM" id="SignalP"/>
    </source>
</evidence>
<dbReference type="Proteomes" id="UP000004913">
    <property type="component" value="Unassembled WGS sequence"/>
</dbReference>
<feature type="chain" id="PRO_5003324226" description="TonB-dependent receptor" evidence="13">
    <location>
        <begin position="23"/>
        <end position="806"/>
    </location>
</feature>
<dbReference type="eggNOG" id="COG4771">
    <property type="taxonomic scope" value="Bacteria"/>
</dbReference>
<dbReference type="Pfam" id="PF00593">
    <property type="entry name" value="TonB_dep_Rec_b-barrel"/>
    <property type="match status" value="1"/>
</dbReference>
<dbReference type="InterPro" id="IPR000531">
    <property type="entry name" value="Beta-barrel_TonB"/>
</dbReference>
<evidence type="ECO:0000256" key="3">
    <source>
        <dbReference type="ARBA" id="ARBA00022452"/>
    </source>
</evidence>
<dbReference type="InterPro" id="IPR036942">
    <property type="entry name" value="Beta-barrel_TonB_sf"/>
</dbReference>
<feature type="signal peptide" evidence="13">
    <location>
        <begin position="1"/>
        <end position="22"/>
    </location>
</feature>
<evidence type="ECO:0000256" key="2">
    <source>
        <dbReference type="ARBA" id="ARBA00022448"/>
    </source>
</evidence>
<feature type="domain" description="TonB-dependent receptor plug" evidence="15">
    <location>
        <begin position="121"/>
        <end position="213"/>
    </location>
</feature>
<comment type="caution">
    <text evidence="16">The sequence shown here is derived from an EMBL/GenBank/DDBJ whole genome shotgun (WGS) entry which is preliminary data.</text>
</comment>
<dbReference type="GO" id="GO:0044718">
    <property type="term" value="P:siderophore transmembrane transport"/>
    <property type="evidence" value="ECO:0007669"/>
    <property type="project" value="TreeGrafter"/>
</dbReference>
<dbReference type="STRING" id="742766.HMPREF9455_02836"/>
<evidence type="ECO:0000256" key="8">
    <source>
        <dbReference type="ARBA" id="ARBA00023170"/>
    </source>
</evidence>
<proteinExistence type="inferred from homology"/>
<dbReference type="InterPro" id="IPR012910">
    <property type="entry name" value="Plug_dom"/>
</dbReference>
<evidence type="ECO:0000259" key="14">
    <source>
        <dbReference type="Pfam" id="PF00593"/>
    </source>
</evidence>
<comment type="subcellular location">
    <subcellularLocation>
        <location evidence="1 10">Cell outer membrane</location>
        <topology evidence="1 10">Multi-pass membrane protein</topology>
    </subcellularLocation>
</comment>
<feature type="region of interest" description="Disordered" evidence="12">
    <location>
        <begin position="335"/>
        <end position="354"/>
    </location>
</feature>
<keyword evidence="9 10" id="KW-0998">Cell outer membrane</keyword>
<dbReference type="EMBL" id="ADLV01000034">
    <property type="protein sequence ID" value="EGK00821.1"/>
    <property type="molecule type" value="Genomic_DNA"/>
</dbReference>
<evidence type="ECO:0008006" key="18">
    <source>
        <dbReference type="Google" id="ProtNLM"/>
    </source>
</evidence>
<evidence type="ECO:0000256" key="1">
    <source>
        <dbReference type="ARBA" id="ARBA00004571"/>
    </source>
</evidence>
<dbReference type="Gene3D" id="2.170.130.10">
    <property type="entry name" value="TonB-dependent receptor, plug domain"/>
    <property type="match status" value="1"/>
</dbReference>
<evidence type="ECO:0000256" key="4">
    <source>
        <dbReference type="ARBA" id="ARBA00022692"/>
    </source>
</evidence>
<dbReference type="Pfam" id="PF07715">
    <property type="entry name" value="Plug"/>
    <property type="match status" value="1"/>
</dbReference>
<dbReference type="OrthoDB" id="9795928at2"/>
<comment type="similarity">
    <text evidence="10 11">Belongs to the TonB-dependent receptor family.</text>
</comment>
<evidence type="ECO:0000313" key="16">
    <source>
        <dbReference type="EMBL" id="EGK00821.1"/>
    </source>
</evidence>
<evidence type="ECO:0000256" key="10">
    <source>
        <dbReference type="PROSITE-ProRule" id="PRU01360"/>
    </source>
</evidence>
<organism evidence="16 17">
    <name type="scientific">Dysgonomonas gadei ATCC BAA-286</name>
    <dbReference type="NCBI Taxonomy" id="742766"/>
    <lineage>
        <taxon>Bacteria</taxon>
        <taxon>Pseudomonadati</taxon>
        <taxon>Bacteroidota</taxon>
        <taxon>Bacteroidia</taxon>
        <taxon>Bacteroidales</taxon>
        <taxon>Dysgonomonadaceae</taxon>
        <taxon>Dysgonomonas</taxon>
    </lineage>
</organism>
<reference evidence="16 17" key="1">
    <citation type="submission" date="2011-04" db="EMBL/GenBank/DDBJ databases">
        <title>The Genome Sequence of Dysgonomonas gadei ATCC BAA-286.</title>
        <authorList>
            <consortium name="The Broad Institute Genome Sequencing Platform"/>
            <person name="Earl A."/>
            <person name="Ward D."/>
            <person name="Feldgarden M."/>
            <person name="Gevers D."/>
            <person name="Pudlo N."/>
            <person name="Martens E."/>
            <person name="Allen-Vercoe E."/>
            <person name="Young S.K."/>
            <person name="Zeng Q."/>
            <person name="Gargeya S."/>
            <person name="Fitzgerald M."/>
            <person name="Haas B."/>
            <person name="Abouelleil A."/>
            <person name="Alvarado L."/>
            <person name="Arachchi H.M."/>
            <person name="Berlin A."/>
            <person name="Brown A."/>
            <person name="Chapman S.B."/>
            <person name="Chen Z."/>
            <person name="Dunbar C."/>
            <person name="Freedman E."/>
            <person name="Gearin G."/>
            <person name="Gellesch M."/>
            <person name="Goldberg J."/>
            <person name="Griggs A."/>
            <person name="Gujja S."/>
            <person name="Heiman D."/>
            <person name="Howarth C."/>
            <person name="Larson L."/>
            <person name="Lui A."/>
            <person name="MacDonald P.J.P."/>
            <person name="Mehta T."/>
            <person name="Montmayeur A."/>
            <person name="Murphy C."/>
            <person name="Neiman D."/>
            <person name="Pearson M."/>
            <person name="Priest M."/>
            <person name="Roberts A."/>
            <person name="Saif S."/>
            <person name="Shea T."/>
            <person name="Shenoy N."/>
            <person name="Sisk P."/>
            <person name="Stolte C."/>
            <person name="Sykes S."/>
            <person name="Yandava C."/>
            <person name="Wortman J."/>
            <person name="Nusbaum C."/>
            <person name="Birren B."/>
        </authorList>
    </citation>
    <scope>NUCLEOTIDE SEQUENCE [LARGE SCALE GENOMIC DNA]</scope>
    <source>
        <strain evidence="16 17">ATCC BAA-286</strain>
    </source>
</reference>
<evidence type="ECO:0000256" key="7">
    <source>
        <dbReference type="ARBA" id="ARBA00023136"/>
    </source>
</evidence>
<evidence type="ECO:0000259" key="15">
    <source>
        <dbReference type="Pfam" id="PF07715"/>
    </source>
</evidence>
<dbReference type="AlphaFoldDB" id="F5J0G9"/>
<evidence type="ECO:0000256" key="11">
    <source>
        <dbReference type="RuleBase" id="RU003357"/>
    </source>
</evidence>
<evidence type="ECO:0000256" key="12">
    <source>
        <dbReference type="SAM" id="MobiDB-lite"/>
    </source>
</evidence>
<name>F5J0G9_9BACT</name>
<gene>
    <name evidence="16" type="ORF">HMPREF9455_02836</name>
</gene>
<dbReference type="GO" id="GO:0009279">
    <property type="term" value="C:cell outer membrane"/>
    <property type="evidence" value="ECO:0007669"/>
    <property type="project" value="UniProtKB-SubCell"/>
</dbReference>
<accession>F5J0G9</accession>
<feature type="domain" description="TonB-dependent receptor-like beta-barrel" evidence="14">
    <location>
        <begin position="327"/>
        <end position="772"/>
    </location>
</feature>
<keyword evidence="7 10" id="KW-0472">Membrane</keyword>
<keyword evidence="4 10" id="KW-0812">Transmembrane</keyword>
<dbReference type="PANTHER" id="PTHR30069">
    <property type="entry name" value="TONB-DEPENDENT OUTER MEMBRANE RECEPTOR"/>
    <property type="match status" value="1"/>
</dbReference>
<evidence type="ECO:0000256" key="6">
    <source>
        <dbReference type="ARBA" id="ARBA00023077"/>
    </source>
</evidence>
<dbReference type="Gene3D" id="2.60.40.1120">
    <property type="entry name" value="Carboxypeptidase-like, regulatory domain"/>
    <property type="match status" value="1"/>
</dbReference>
<dbReference type="PANTHER" id="PTHR30069:SF29">
    <property type="entry name" value="HEMOGLOBIN AND HEMOGLOBIN-HAPTOGLOBIN-BINDING PROTEIN 1-RELATED"/>
    <property type="match status" value="1"/>
</dbReference>
<dbReference type="InterPro" id="IPR037066">
    <property type="entry name" value="Plug_dom_sf"/>
</dbReference>
<evidence type="ECO:0000313" key="17">
    <source>
        <dbReference type="Proteomes" id="UP000004913"/>
    </source>
</evidence>
<dbReference type="InterPro" id="IPR039426">
    <property type="entry name" value="TonB-dep_rcpt-like"/>
</dbReference>
<dbReference type="HOGENOM" id="CLU_008287_10_0_10"/>
<dbReference type="PROSITE" id="PS52016">
    <property type="entry name" value="TONB_DEPENDENT_REC_3"/>
    <property type="match status" value="1"/>
</dbReference>
<dbReference type="SUPFAM" id="SSF56935">
    <property type="entry name" value="Porins"/>
    <property type="match status" value="1"/>
</dbReference>
<keyword evidence="3 10" id="KW-1134">Transmembrane beta strand</keyword>